<dbReference type="AlphaFoldDB" id="A0A2I0IQ83"/>
<sequence>MASCVAQILSTSVAAVNPRLRILESALSPRLSLDEKARLSITVLGSSRSGSGEARLAQSVERKALNLVVVGSSPTVGVTFSFGLCSFILPPILFHFILPLLLHSTGIIALLFASAPHPTGFIAL</sequence>
<dbReference type="Proteomes" id="UP000233551">
    <property type="component" value="Unassembled WGS sequence"/>
</dbReference>
<evidence type="ECO:0000256" key="1">
    <source>
        <dbReference type="SAM" id="Phobius"/>
    </source>
</evidence>
<keyword evidence="3" id="KW-1185">Reference proteome</keyword>
<protein>
    <submittedName>
        <fullName evidence="2">Uncharacterized protein</fullName>
    </submittedName>
</protein>
<keyword evidence="1" id="KW-0812">Transmembrane</keyword>
<keyword evidence="1" id="KW-1133">Transmembrane helix</keyword>
<evidence type="ECO:0000313" key="3">
    <source>
        <dbReference type="Proteomes" id="UP000233551"/>
    </source>
</evidence>
<gene>
    <name evidence="2" type="ORF">CRG98_033817</name>
</gene>
<feature type="transmembrane region" description="Helical" evidence="1">
    <location>
        <begin position="96"/>
        <end position="115"/>
    </location>
</feature>
<dbReference type="EMBL" id="PGOL01002697">
    <property type="protein sequence ID" value="PKI45810.1"/>
    <property type="molecule type" value="Genomic_DNA"/>
</dbReference>
<keyword evidence="1" id="KW-0472">Membrane</keyword>
<name>A0A2I0IQ83_PUNGR</name>
<organism evidence="2 3">
    <name type="scientific">Punica granatum</name>
    <name type="common">Pomegranate</name>
    <dbReference type="NCBI Taxonomy" id="22663"/>
    <lineage>
        <taxon>Eukaryota</taxon>
        <taxon>Viridiplantae</taxon>
        <taxon>Streptophyta</taxon>
        <taxon>Embryophyta</taxon>
        <taxon>Tracheophyta</taxon>
        <taxon>Spermatophyta</taxon>
        <taxon>Magnoliopsida</taxon>
        <taxon>eudicotyledons</taxon>
        <taxon>Gunneridae</taxon>
        <taxon>Pentapetalae</taxon>
        <taxon>rosids</taxon>
        <taxon>malvids</taxon>
        <taxon>Myrtales</taxon>
        <taxon>Lythraceae</taxon>
        <taxon>Punica</taxon>
    </lineage>
</organism>
<feature type="transmembrane region" description="Helical" evidence="1">
    <location>
        <begin position="64"/>
        <end position="89"/>
    </location>
</feature>
<evidence type="ECO:0000313" key="2">
    <source>
        <dbReference type="EMBL" id="PKI45810.1"/>
    </source>
</evidence>
<comment type="caution">
    <text evidence="2">The sequence shown here is derived from an EMBL/GenBank/DDBJ whole genome shotgun (WGS) entry which is preliminary data.</text>
</comment>
<reference evidence="2 3" key="1">
    <citation type="submission" date="2017-11" db="EMBL/GenBank/DDBJ databases">
        <title>De-novo sequencing of pomegranate (Punica granatum L.) genome.</title>
        <authorList>
            <person name="Akparov Z."/>
            <person name="Amiraslanov A."/>
            <person name="Hajiyeva S."/>
            <person name="Abbasov M."/>
            <person name="Kaur K."/>
            <person name="Hamwieh A."/>
            <person name="Solovyev V."/>
            <person name="Salamov A."/>
            <person name="Braich B."/>
            <person name="Kosarev P."/>
            <person name="Mahmoud A."/>
            <person name="Hajiyev E."/>
            <person name="Babayeva S."/>
            <person name="Izzatullayeva V."/>
            <person name="Mammadov A."/>
            <person name="Mammadov A."/>
            <person name="Sharifova S."/>
            <person name="Ojaghi J."/>
            <person name="Eynullazada K."/>
            <person name="Bayramov B."/>
            <person name="Abdulazimova A."/>
            <person name="Shahmuradov I."/>
        </authorList>
    </citation>
    <scope>NUCLEOTIDE SEQUENCE [LARGE SCALE GENOMIC DNA]</scope>
    <source>
        <strain evidence="3">cv. AG2017</strain>
        <tissue evidence="2">Leaf</tissue>
    </source>
</reference>
<accession>A0A2I0IQ83</accession>
<proteinExistence type="predicted"/>